<keyword evidence="11" id="KW-1185">Reference proteome</keyword>
<dbReference type="InterPro" id="IPR001173">
    <property type="entry name" value="Glyco_trans_2-like"/>
</dbReference>
<gene>
    <name evidence="10" type="ORF">ACFQS1_11210</name>
</gene>
<dbReference type="Gene3D" id="3.90.550.10">
    <property type="entry name" value="Spore Coat Polysaccharide Biosynthesis Protein SpsA, Chain A"/>
    <property type="match status" value="2"/>
</dbReference>
<feature type="region of interest" description="Disordered" evidence="7">
    <location>
        <begin position="1"/>
        <end position="28"/>
    </location>
</feature>
<keyword evidence="2" id="KW-0328">Glycosyltransferase</keyword>
<dbReference type="SUPFAM" id="SSF53448">
    <property type="entry name" value="Nucleotide-diphospho-sugar transferases"/>
    <property type="match status" value="1"/>
</dbReference>
<feature type="transmembrane region" description="Helical" evidence="8">
    <location>
        <begin position="77"/>
        <end position="96"/>
    </location>
</feature>
<dbReference type="Pfam" id="PF13632">
    <property type="entry name" value="Glyco_trans_2_3"/>
    <property type="match status" value="1"/>
</dbReference>
<dbReference type="CDD" id="cd01948">
    <property type="entry name" value="EAL"/>
    <property type="match status" value="1"/>
</dbReference>
<keyword evidence="3" id="KW-0808">Transferase</keyword>
<feature type="transmembrane region" description="Helical" evidence="8">
    <location>
        <begin position="603"/>
        <end position="625"/>
    </location>
</feature>
<name>A0ABW2HP40_9ACTN</name>
<dbReference type="SUPFAM" id="SSF141868">
    <property type="entry name" value="EAL domain-like"/>
    <property type="match status" value="1"/>
</dbReference>
<protein>
    <submittedName>
        <fullName evidence="10">EAL domain-containing protein</fullName>
    </submittedName>
</protein>
<dbReference type="SMART" id="SM00052">
    <property type="entry name" value="EAL"/>
    <property type="match status" value="1"/>
</dbReference>
<evidence type="ECO:0000256" key="7">
    <source>
        <dbReference type="SAM" id="MobiDB-lite"/>
    </source>
</evidence>
<dbReference type="PROSITE" id="PS50883">
    <property type="entry name" value="EAL"/>
    <property type="match status" value="1"/>
</dbReference>
<evidence type="ECO:0000256" key="4">
    <source>
        <dbReference type="ARBA" id="ARBA00022692"/>
    </source>
</evidence>
<evidence type="ECO:0000256" key="1">
    <source>
        <dbReference type="ARBA" id="ARBA00004141"/>
    </source>
</evidence>
<dbReference type="Pfam" id="PF00563">
    <property type="entry name" value="EAL"/>
    <property type="match status" value="1"/>
</dbReference>
<evidence type="ECO:0000256" key="6">
    <source>
        <dbReference type="ARBA" id="ARBA00023136"/>
    </source>
</evidence>
<reference evidence="11" key="1">
    <citation type="journal article" date="2019" name="Int. J. Syst. Evol. Microbiol.">
        <title>The Global Catalogue of Microorganisms (GCM) 10K type strain sequencing project: providing services to taxonomists for standard genome sequencing and annotation.</title>
        <authorList>
            <consortium name="The Broad Institute Genomics Platform"/>
            <consortium name="The Broad Institute Genome Sequencing Center for Infectious Disease"/>
            <person name="Wu L."/>
            <person name="Ma J."/>
        </authorList>
    </citation>
    <scope>NUCLEOTIDE SEQUENCE [LARGE SCALE GENOMIC DNA]</scope>
    <source>
        <strain evidence="11">XZYJT-10</strain>
    </source>
</reference>
<dbReference type="PANTHER" id="PTHR43867">
    <property type="entry name" value="CELLULOSE SYNTHASE CATALYTIC SUBUNIT A [UDP-FORMING]"/>
    <property type="match status" value="1"/>
</dbReference>
<evidence type="ECO:0000313" key="11">
    <source>
        <dbReference type="Proteomes" id="UP001596548"/>
    </source>
</evidence>
<evidence type="ECO:0000313" key="10">
    <source>
        <dbReference type="EMBL" id="MFC7274551.1"/>
    </source>
</evidence>
<dbReference type="Proteomes" id="UP001596548">
    <property type="component" value="Unassembled WGS sequence"/>
</dbReference>
<feature type="compositionally biased region" description="Basic and acidic residues" evidence="7">
    <location>
        <begin position="1"/>
        <end position="22"/>
    </location>
</feature>
<dbReference type="PANTHER" id="PTHR43867:SF2">
    <property type="entry name" value="CELLULOSE SYNTHASE CATALYTIC SUBUNIT A [UDP-FORMING]"/>
    <property type="match status" value="1"/>
</dbReference>
<comment type="caution">
    <text evidence="10">The sequence shown here is derived from an EMBL/GenBank/DDBJ whole genome shotgun (WGS) entry which is preliminary data.</text>
</comment>
<dbReference type="RefSeq" id="WP_378966640.1">
    <property type="nucleotide sequence ID" value="NZ_JBHTBJ010000006.1"/>
</dbReference>
<dbReference type="Gene3D" id="3.20.20.450">
    <property type="entry name" value="EAL domain"/>
    <property type="match status" value="1"/>
</dbReference>
<proteinExistence type="predicted"/>
<evidence type="ECO:0000256" key="5">
    <source>
        <dbReference type="ARBA" id="ARBA00022989"/>
    </source>
</evidence>
<sequence length="992" mass="108596">MQRTPEPRKPDAQRQWGADRRSAPHPLVAPPVSEGRIARGRLAIVLTIAVWACYVVYTVIEQFVAGHANSARLAVEAIVYLVVVTALAASATAYLITRIGFFYRSRGHHRAPRIALDNFLATDTPSMTVLVPSYQEDERVIRTTLLSAALQEYPDLRVVLLIDDPQQPKTRAARDQLLAARALPGKIEAELQAPFSRIQTSYEKFAAEIDGRPASTDDMRELAAEYRFAAGWLYGLGRRQEMVDHTDVFFVEHILNRLAEDLATIAEALEGGAGESAALPQQRLVQLYRRLLAIFGVSVTSFERKRYVSLSGEPNKAMNLNSYIGLMGGTYHEVGTPLGVALVPAGPGRGDLSIPDPDYVLTLDADSVLLPEYALRLVHLLEQGAHAQDAVAQTPYSAFPGSATRIERISGATTDIQHIVHQGMTHYDATFWVGANAVLRKKALDDICEVSYEGDWEIRRYIQDRTVIEDTESTIDLGVHGWTLFNYPERLAYSATPPDFGSLCIQRQRWANGGLLILSRLKDQFRARRARGRKNRFGELFLRVNYMASIFWSSVCLVVMLAYPFNADLLNPILLLVSVPYFLMMSADLKYLGYKRVDVLRIYGFNLILLPVNLSGSFASILQLLTGEKSAFKRTPKVRNRTTAATTYLVLPMLLIALCAWTVVRDVQEHRWANLVFAGLNLVLSTYAMVAFVGVGNTIVDLFTHLRNWLYRPVKKRASAPAPAPAAAAPTGAIGDWASVLHYRSDTGASSGLVAVRSTHAEARAGRPSPLSSSFEEFTFFTVFQPIFELATGEVVGYEALTRFADGSSPQEGLRAAQAQGVQIDLDVALIRAALASAHALPNGTWLSVNVSGDLLRRPKELAPLLAESDRPLVLEISDASIADIPEMPQGVRLAVDDAGAGYDSLARMEALKPAFLKLGRSQLTGVEDEGARQAAIRSLVAFAEENACTVIAEGIETARQRDALAGCGVPLGQGFFLGRPVPAERAAVSAA</sequence>
<feature type="transmembrane region" description="Helical" evidence="8">
    <location>
        <begin position="675"/>
        <end position="695"/>
    </location>
</feature>
<dbReference type="InterPro" id="IPR029044">
    <property type="entry name" value="Nucleotide-diphossugar_trans"/>
</dbReference>
<feature type="transmembrane region" description="Helical" evidence="8">
    <location>
        <begin position="569"/>
        <end position="591"/>
    </location>
</feature>
<feature type="transmembrane region" description="Helical" evidence="8">
    <location>
        <begin position="42"/>
        <end position="65"/>
    </location>
</feature>
<comment type="subcellular location">
    <subcellularLocation>
        <location evidence="1">Membrane</location>
        <topology evidence="1">Multi-pass membrane protein</topology>
    </subcellularLocation>
</comment>
<dbReference type="InterPro" id="IPR035919">
    <property type="entry name" value="EAL_sf"/>
</dbReference>
<evidence type="ECO:0000256" key="2">
    <source>
        <dbReference type="ARBA" id="ARBA00022676"/>
    </source>
</evidence>
<evidence type="ECO:0000256" key="3">
    <source>
        <dbReference type="ARBA" id="ARBA00022679"/>
    </source>
</evidence>
<evidence type="ECO:0000259" key="9">
    <source>
        <dbReference type="PROSITE" id="PS50883"/>
    </source>
</evidence>
<dbReference type="InterPro" id="IPR001633">
    <property type="entry name" value="EAL_dom"/>
</dbReference>
<accession>A0ABW2HP40</accession>
<dbReference type="EMBL" id="JBHTBJ010000006">
    <property type="protein sequence ID" value="MFC7274551.1"/>
    <property type="molecule type" value="Genomic_DNA"/>
</dbReference>
<feature type="transmembrane region" description="Helical" evidence="8">
    <location>
        <begin position="645"/>
        <end position="663"/>
    </location>
</feature>
<organism evidence="10 11">
    <name type="scientific">Paractinoplanes rhizophilus</name>
    <dbReference type="NCBI Taxonomy" id="1416877"/>
    <lineage>
        <taxon>Bacteria</taxon>
        <taxon>Bacillati</taxon>
        <taxon>Actinomycetota</taxon>
        <taxon>Actinomycetes</taxon>
        <taxon>Micromonosporales</taxon>
        <taxon>Micromonosporaceae</taxon>
        <taxon>Paractinoplanes</taxon>
    </lineage>
</organism>
<feature type="domain" description="EAL" evidence="9">
    <location>
        <begin position="764"/>
        <end position="992"/>
    </location>
</feature>
<keyword evidence="5 8" id="KW-1133">Transmembrane helix</keyword>
<keyword evidence="4 8" id="KW-0812">Transmembrane</keyword>
<keyword evidence="6 8" id="KW-0472">Membrane</keyword>
<dbReference type="InterPro" id="IPR050321">
    <property type="entry name" value="Glycosyltr_2/OpgH_subfam"/>
</dbReference>
<evidence type="ECO:0000256" key="8">
    <source>
        <dbReference type="SAM" id="Phobius"/>
    </source>
</evidence>
<feature type="transmembrane region" description="Helical" evidence="8">
    <location>
        <begin position="540"/>
        <end position="563"/>
    </location>
</feature>